<protein>
    <submittedName>
        <fullName evidence="1">Uncharacterized protein</fullName>
    </submittedName>
</protein>
<proteinExistence type="predicted"/>
<gene>
    <name evidence="1" type="ORF">B0I21_105347</name>
</gene>
<evidence type="ECO:0000313" key="1">
    <source>
        <dbReference type="EMBL" id="TDS13213.1"/>
    </source>
</evidence>
<reference evidence="1 2" key="1">
    <citation type="submission" date="2019-03" db="EMBL/GenBank/DDBJ databases">
        <title>Genomic Encyclopedia of Type Strains, Phase III (KMG-III): the genomes of soil and plant-associated and newly described type strains.</title>
        <authorList>
            <person name="Whitman W."/>
        </authorList>
    </citation>
    <scope>NUCLEOTIDE SEQUENCE [LARGE SCALE GENOMIC DNA]</scope>
    <source>
        <strain evidence="1 2">CGMCC 1.12801</strain>
    </source>
</reference>
<evidence type="ECO:0000313" key="2">
    <source>
        <dbReference type="Proteomes" id="UP000294752"/>
    </source>
</evidence>
<sequence>MYVILPYILSDFKFIYMKRSKFLSKSDQTIILLSTNNINLTDLMELSDAITGEFSVTDYLELDSHFDRLPV</sequence>
<keyword evidence="2" id="KW-1185">Reference proteome</keyword>
<dbReference type="AlphaFoldDB" id="A0A4R7CXF5"/>
<accession>A0A4R7CXF5</accession>
<dbReference type="Proteomes" id="UP000294752">
    <property type="component" value="Unassembled WGS sequence"/>
</dbReference>
<dbReference type="EMBL" id="SNZV01000005">
    <property type="protein sequence ID" value="TDS13213.1"/>
    <property type="molecule type" value="Genomic_DNA"/>
</dbReference>
<name>A0A4R7CXF5_9SPHI</name>
<organism evidence="1 2">
    <name type="scientific">Sphingobacterium paludis</name>
    <dbReference type="NCBI Taxonomy" id="1476465"/>
    <lineage>
        <taxon>Bacteria</taxon>
        <taxon>Pseudomonadati</taxon>
        <taxon>Bacteroidota</taxon>
        <taxon>Sphingobacteriia</taxon>
        <taxon>Sphingobacteriales</taxon>
        <taxon>Sphingobacteriaceae</taxon>
        <taxon>Sphingobacterium</taxon>
    </lineage>
</organism>
<comment type="caution">
    <text evidence="1">The sequence shown here is derived from an EMBL/GenBank/DDBJ whole genome shotgun (WGS) entry which is preliminary data.</text>
</comment>